<protein>
    <submittedName>
        <fullName evidence="3">Uncharacterized protein</fullName>
    </submittedName>
</protein>
<feature type="compositionally biased region" description="Low complexity" evidence="2">
    <location>
        <begin position="431"/>
        <end position="441"/>
    </location>
</feature>
<feature type="region of interest" description="Disordered" evidence="2">
    <location>
        <begin position="364"/>
        <end position="481"/>
    </location>
</feature>
<dbReference type="EMBL" id="ML977595">
    <property type="protein sequence ID" value="KAF1999485.1"/>
    <property type="molecule type" value="Genomic_DNA"/>
</dbReference>
<keyword evidence="1" id="KW-0175">Coiled coil</keyword>
<feature type="compositionally biased region" description="Low complexity" evidence="2">
    <location>
        <begin position="396"/>
        <end position="413"/>
    </location>
</feature>
<feature type="compositionally biased region" description="Polar residues" evidence="2">
    <location>
        <begin position="460"/>
        <end position="481"/>
    </location>
</feature>
<dbReference type="OrthoDB" id="3800885at2759"/>
<gene>
    <name evidence="3" type="ORF">P154DRAFT_576934</name>
</gene>
<feature type="compositionally biased region" description="Polar residues" evidence="2">
    <location>
        <begin position="370"/>
        <end position="395"/>
    </location>
</feature>
<sequence length="697" mass="77464">MLAYFQRSLHFRKPTLHSRNRKPKPKPKPNLNSKGSIVKHRRFRIRLPWQRKKDKGKQRAETPANFDVVEVGSKYRQGPASSRIYDHRQEWSETRTDKWWNSVLYDMKEGEPGPSKPLRMSAKREEWDGSMFGDGEGTAVRSVRDLGLEFAPGTREVTKVVVESRGRQRPKGNGIWIPKMSGGNGMEETRENKETKAGDHKGAEKDDGKTIEEAGKEDVRLPRDILGESIDFEDFETIVPEEASTHLFGNPRSPPLPRRTSPDRLYDVHPLLDDEEDQVHQIHELEGSISLAKSPVVVNEIPNSGELDHNRLDAIGRRVEDSGLTDGVNGGQSISLADISLTPNFSRPMPDGLNAEFEAVPRPSCVPNGMHSSSSSHTGPVTNGNNLGPQSRLACSSSSSSSISPSTSLPGSSHNLSTGLPNGDNIEPKSHFSSSSSSSGSPHLLPTGLPPNLLIPSYTLLDSTSRPSTPITPERQTQLHEGTISIQSTLLQGLHSNADAQREHIEDLEERVLPAMMRLVEDVEAAERTWKAKAEKLEKQEELWKQRVDVRNRVLAAVWEREWEVWDLVTRGVGGELEMLLKESEDQKRAQSQTQMPSRNVFARWANGVSRVTAGRFMGGYMTISKAGTTATQRLQGKMSWSRTDIAAIVEKVDTNMKVLKKEVEQMVEVGRGVDDVETREGSVEGKEDGTENGKEV</sequence>
<evidence type="ECO:0000256" key="2">
    <source>
        <dbReference type="SAM" id="MobiDB-lite"/>
    </source>
</evidence>
<organism evidence="3 4">
    <name type="scientific">Amniculicola lignicola CBS 123094</name>
    <dbReference type="NCBI Taxonomy" id="1392246"/>
    <lineage>
        <taxon>Eukaryota</taxon>
        <taxon>Fungi</taxon>
        <taxon>Dikarya</taxon>
        <taxon>Ascomycota</taxon>
        <taxon>Pezizomycotina</taxon>
        <taxon>Dothideomycetes</taxon>
        <taxon>Pleosporomycetidae</taxon>
        <taxon>Pleosporales</taxon>
        <taxon>Amniculicolaceae</taxon>
        <taxon>Amniculicola</taxon>
    </lineage>
</organism>
<feature type="region of interest" description="Disordered" evidence="2">
    <location>
        <begin position="164"/>
        <end position="216"/>
    </location>
</feature>
<accession>A0A6A5WK50</accession>
<name>A0A6A5WK50_9PLEO</name>
<dbReference type="Proteomes" id="UP000799779">
    <property type="component" value="Unassembled WGS sequence"/>
</dbReference>
<feature type="compositionally biased region" description="Basic residues" evidence="2">
    <location>
        <begin position="13"/>
        <end position="27"/>
    </location>
</feature>
<feature type="coiled-coil region" evidence="1">
    <location>
        <begin position="491"/>
        <end position="543"/>
    </location>
</feature>
<feature type="region of interest" description="Disordered" evidence="2">
    <location>
        <begin position="13"/>
        <end position="37"/>
    </location>
</feature>
<proteinExistence type="predicted"/>
<feature type="region of interest" description="Disordered" evidence="2">
    <location>
        <begin position="673"/>
        <end position="697"/>
    </location>
</feature>
<evidence type="ECO:0000313" key="4">
    <source>
        <dbReference type="Proteomes" id="UP000799779"/>
    </source>
</evidence>
<evidence type="ECO:0000313" key="3">
    <source>
        <dbReference type="EMBL" id="KAF1999485.1"/>
    </source>
</evidence>
<keyword evidence="4" id="KW-1185">Reference proteome</keyword>
<reference evidence="3" key="1">
    <citation type="journal article" date="2020" name="Stud. Mycol.">
        <title>101 Dothideomycetes genomes: a test case for predicting lifestyles and emergence of pathogens.</title>
        <authorList>
            <person name="Haridas S."/>
            <person name="Albert R."/>
            <person name="Binder M."/>
            <person name="Bloem J."/>
            <person name="Labutti K."/>
            <person name="Salamov A."/>
            <person name="Andreopoulos B."/>
            <person name="Baker S."/>
            <person name="Barry K."/>
            <person name="Bills G."/>
            <person name="Bluhm B."/>
            <person name="Cannon C."/>
            <person name="Castanera R."/>
            <person name="Culley D."/>
            <person name="Daum C."/>
            <person name="Ezra D."/>
            <person name="Gonzalez J."/>
            <person name="Henrissat B."/>
            <person name="Kuo A."/>
            <person name="Liang C."/>
            <person name="Lipzen A."/>
            <person name="Lutzoni F."/>
            <person name="Magnuson J."/>
            <person name="Mondo S."/>
            <person name="Nolan M."/>
            <person name="Ohm R."/>
            <person name="Pangilinan J."/>
            <person name="Park H.-J."/>
            <person name="Ramirez L."/>
            <person name="Alfaro M."/>
            <person name="Sun H."/>
            <person name="Tritt A."/>
            <person name="Yoshinaga Y."/>
            <person name="Zwiers L.-H."/>
            <person name="Turgeon B."/>
            <person name="Goodwin S."/>
            <person name="Spatafora J."/>
            <person name="Crous P."/>
            <person name="Grigoriev I."/>
        </authorList>
    </citation>
    <scope>NUCLEOTIDE SEQUENCE</scope>
    <source>
        <strain evidence="3">CBS 123094</strain>
    </source>
</reference>
<feature type="compositionally biased region" description="Basic and acidic residues" evidence="2">
    <location>
        <begin position="187"/>
        <end position="216"/>
    </location>
</feature>
<dbReference type="AlphaFoldDB" id="A0A6A5WK50"/>
<evidence type="ECO:0000256" key="1">
    <source>
        <dbReference type="SAM" id="Coils"/>
    </source>
</evidence>